<accession>A0A4S4F0Y1</accession>
<evidence type="ECO:0000259" key="2">
    <source>
        <dbReference type="Pfam" id="PF14159"/>
    </source>
</evidence>
<dbReference type="GO" id="GO:0016020">
    <property type="term" value="C:membrane"/>
    <property type="evidence" value="ECO:0007669"/>
    <property type="project" value="UniProtKB-SubCell"/>
</dbReference>
<name>A0A4S4F0Y1_CAMSN</name>
<dbReference type="AlphaFoldDB" id="A0A4S4F0Y1"/>
<protein>
    <recommendedName>
        <fullName evidence="2">Cyanobacterial aminoacyl-tRNA synthetase CAAD domain-containing protein</fullName>
    </recommendedName>
</protein>
<comment type="caution">
    <text evidence="3">The sequence shown here is derived from an EMBL/GenBank/DDBJ whole genome shotgun (WGS) entry which is preliminary data.</text>
</comment>
<dbReference type="Pfam" id="PF14159">
    <property type="entry name" value="CAAD"/>
    <property type="match status" value="1"/>
</dbReference>
<dbReference type="InterPro" id="IPR025564">
    <property type="entry name" value="CAAD_dom"/>
</dbReference>
<dbReference type="Proteomes" id="UP000306102">
    <property type="component" value="Unassembled WGS sequence"/>
</dbReference>
<evidence type="ECO:0000313" key="4">
    <source>
        <dbReference type="Proteomes" id="UP000306102"/>
    </source>
</evidence>
<evidence type="ECO:0000256" key="1">
    <source>
        <dbReference type="ARBA" id="ARBA00004141"/>
    </source>
</evidence>
<evidence type="ECO:0000313" key="3">
    <source>
        <dbReference type="EMBL" id="THG23083.1"/>
    </source>
</evidence>
<reference evidence="3 4" key="1">
    <citation type="journal article" date="2018" name="Proc. Natl. Acad. Sci. U.S.A.">
        <title>Draft genome sequence of Camellia sinensis var. sinensis provides insights into the evolution of the tea genome and tea quality.</title>
        <authorList>
            <person name="Wei C."/>
            <person name="Yang H."/>
            <person name="Wang S."/>
            <person name="Zhao J."/>
            <person name="Liu C."/>
            <person name="Gao L."/>
            <person name="Xia E."/>
            <person name="Lu Y."/>
            <person name="Tai Y."/>
            <person name="She G."/>
            <person name="Sun J."/>
            <person name="Cao H."/>
            <person name="Tong W."/>
            <person name="Gao Q."/>
            <person name="Li Y."/>
            <person name="Deng W."/>
            <person name="Jiang X."/>
            <person name="Wang W."/>
            <person name="Chen Q."/>
            <person name="Zhang S."/>
            <person name="Li H."/>
            <person name="Wu J."/>
            <person name="Wang P."/>
            <person name="Li P."/>
            <person name="Shi C."/>
            <person name="Zheng F."/>
            <person name="Jian J."/>
            <person name="Huang B."/>
            <person name="Shan D."/>
            <person name="Shi M."/>
            <person name="Fang C."/>
            <person name="Yue Y."/>
            <person name="Li F."/>
            <person name="Li D."/>
            <person name="Wei S."/>
            <person name="Han B."/>
            <person name="Jiang C."/>
            <person name="Yin Y."/>
            <person name="Xia T."/>
            <person name="Zhang Z."/>
            <person name="Bennetzen J.L."/>
            <person name="Zhao S."/>
            <person name="Wan X."/>
        </authorList>
    </citation>
    <scope>NUCLEOTIDE SEQUENCE [LARGE SCALE GENOMIC DNA]</scope>
    <source>
        <strain evidence="4">cv. Shuchazao</strain>
        <tissue evidence="3">Leaf</tissue>
    </source>
</reference>
<gene>
    <name evidence="3" type="ORF">TEA_019913</name>
</gene>
<keyword evidence="4" id="KW-1185">Reference proteome</keyword>
<feature type="domain" description="Cyanobacterial aminoacyl-tRNA synthetase CAAD" evidence="2">
    <location>
        <begin position="55"/>
        <end position="93"/>
    </location>
</feature>
<dbReference type="EMBL" id="SDRB02000524">
    <property type="protein sequence ID" value="THG23083.1"/>
    <property type="molecule type" value="Genomic_DNA"/>
</dbReference>
<sequence length="126" mass="14052">MASIVANLPSPLTTSPKFTVSATEERQSRVAIVVKATGTTFGYHLSSDVASHGTLTTSGFSLFQWFIYRYLLFKPDREELLQTVKKSVSDILGHNEKSMQQLHNGNIQLSVVYLVNNTELKLMLFA</sequence>
<dbReference type="STRING" id="542762.A0A4S4F0Y1"/>
<organism evidence="3 4">
    <name type="scientific">Camellia sinensis var. sinensis</name>
    <name type="common">China tea</name>
    <dbReference type="NCBI Taxonomy" id="542762"/>
    <lineage>
        <taxon>Eukaryota</taxon>
        <taxon>Viridiplantae</taxon>
        <taxon>Streptophyta</taxon>
        <taxon>Embryophyta</taxon>
        <taxon>Tracheophyta</taxon>
        <taxon>Spermatophyta</taxon>
        <taxon>Magnoliopsida</taxon>
        <taxon>eudicotyledons</taxon>
        <taxon>Gunneridae</taxon>
        <taxon>Pentapetalae</taxon>
        <taxon>asterids</taxon>
        <taxon>Ericales</taxon>
        <taxon>Theaceae</taxon>
        <taxon>Camellia</taxon>
    </lineage>
</organism>
<comment type="subcellular location">
    <subcellularLocation>
        <location evidence="1">Membrane</location>
        <topology evidence="1">Multi-pass membrane protein</topology>
    </subcellularLocation>
</comment>
<proteinExistence type="predicted"/>